<dbReference type="OrthoDB" id="199694at2"/>
<protein>
    <submittedName>
        <fullName evidence="2">Lipocalin-like</fullName>
    </submittedName>
</protein>
<evidence type="ECO:0000259" key="1">
    <source>
        <dbReference type="Pfam" id="PF12702"/>
    </source>
</evidence>
<dbReference type="PROSITE" id="PS51257">
    <property type="entry name" value="PROKAR_LIPOPROTEIN"/>
    <property type="match status" value="1"/>
</dbReference>
<proteinExistence type="predicted"/>
<gene>
    <name evidence="2" type="ORF">SAMN05660909_04923</name>
</gene>
<dbReference type="Pfam" id="PF12702">
    <property type="entry name" value="Lipocalin_3"/>
    <property type="match status" value="1"/>
</dbReference>
<dbReference type="AlphaFoldDB" id="A0A1H4G3P0"/>
<dbReference type="Gene3D" id="2.40.128.280">
    <property type="match status" value="1"/>
</dbReference>
<sequence length="155" mass="17084">MRLHLILGLLLLSACGQSGKREAPKETYSDSSLIGIADSSNAGIPDSTTAVADTLYIDAAKLIGKWIRPVEGLDKEVQGFQLRKNGTAKSINMYTLVYEKWQLINDTLLLWNHSEGVRDTTTIIDTTIIKALSDTSLVLFPIKAADGYTEHYIKQ</sequence>
<dbReference type="Proteomes" id="UP000199656">
    <property type="component" value="Unassembled WGS sequence"/>
</dbReference>
<feature type="domain" description="Lipocalin-like" evidence="1">
    <location>
        <begin position="59"/>
        <end position="155"/>
    </location>
</feature>
<evidence type="ECO:0000313" key="3">
    <source>
        <dbReference type="Proteomes" id="UP000199656"/>
    </source>
</evidence>
<name>A0A1H4G3P0_9BACT</name>
<dbReference type="InterPro" id="IPR024311">
    <property type="entry name" value="Lipocalin-like"/>
</dbReference>
<dbReference type="EMBL" id="FNRL01000032">
    <property type="protein sequence ID" value="SEB04209.1"/>
    <property type="molecule type" value="Genomic_DNA"/>
</dbReference>
<accession>A0A1H4G3P0</accession>
<organism evidence="2 3">
    <name type="scientific">Chitinophaga terrae</name>
    <name type="common">ex Kim and Jung 2007</name>
    <dbReference type="NCBI Taxonomy" id="408074"/>
    <lineage>
        <taxon>Bacteria</taxon>
        <taxon>Pseudomonadati</taxon>
        <taxon>Bacteroidota</taxon>
        <taxon>Chitinophagia</taxon>
        <taxon>Chitinophagales</taxon>
        <taxon>Chitinophagaceae</taxon>
        <taxon>Chitinophaga</taxon>
    </lineage>
</organism>
<reference evidence="3" key="1">
    <citation type="submission" date="2016-10" db="EMBL/GenBank/DDBJ databases">
        <authorList>
            <person name="Varghese N."/>
            <person name="Submissions S."/>
        </authorList>
    </citation>
    <scope>NUCLEOTIDE SEQUENCE [LARGE SCALE GENOMIC DNA]</scope>
    <source>
        <strain evidence="3">DSM 23920</strain>
    </source>
</reference>
<keyword evidence="3" id="KW-1185">Reference proteome</keyword>
<dbReference type="RefSeq" id="WP_089765122.1">
    <property type="nucleotide sequence ID" value="NZ_BKAT01000052.1"/>
</dbReference>
<evidence type="ECO:0000313" key="2">
    <source>
        <dbReference type="EMBL" id="SEB04209.1"/>
    </source>
</evidence>